<evidence type="ECO:0000256" key="1">
    <source>
        <dbReference type="SAM" id="MobiDB-lite"/>
    </source>
</evidence>
<keyword evidence="3" id="KW-1185">Reference proteome</keyword>
<dbReference type="EMBL" id="CP120865">
    <property type="protein sequence ID" value="WFE92644.1"/>
    <property type="molecule type" value="Genomic_DNA"/>
</dbReference>
<feature type="compositionally biased region" description="Gly residues" evidence="1">
    <location>
        <begin position="505"/>
        <end position="522"/>
    </location>
</feature>
<feature type="region of interest" description="Disordered" evidence="1">
    <location>
        <begin position="1"/>
        <end position="25"/>
    </location>
</feature>
<feature type="compositionally biased region" description="Low complexity" evidence="1">
    <location>
        <begin position="461"/>
        <end position="475"/>
    </location>
</feature>
<dbReference type="InterPro" id="IPR027417">
    <property type="entry name" value="P-loop_NTPase"/>
</dbReference>
<dbReference type="SUPFAM" id="SSF52540">
    <property type="entry name" value="P-loop containing nucleoside triphosphate hydrolases"/>
    <property type="match status" value="1"/>
</dbReference>
<evidence type="ECO:0000313" key="3">
    <source>
        <dbReference type="Proteomes" id="UP001209803"/>
    </source>
</evidence>
<organism evidence="2 3">
    <name type="scientific">Roseibium porphyridii</name>
    <dbReference type="NCBI Taxonomy" id="2866279"/>
    <lineage>
        <taxon>Bacteria</taxon>
        <taxon>Pseudomonadati</taxon>
        <taxon>Pseudomonadota</taxon>
        <taxon>Alphaproteobacteria</taxon>
        <taxon>Hyphomicrobiales</taxon>
        <taxon>Stappiaceae</taxon>
        <taxon>Roseibium</taxon>
    </lineage>
</organism>
<accession>A0ABY8FD25</accession>
<dbReference type="RefSeq" id="WP_265684730.1">
    <property type="nucleotide sequence ID" value="NZ_CP120865.1"/>
</dbReference>
<geneLocation type="plasmid" evidence="2 3">
    <name>unnamed2</name>
</geneLocation>
<evidence type="ECO:0008006" key="4">
    <source>
        <dbReference type="Google" id="ProtNLM"/>
    </source>
</evidence>
<feature type="compositionally biased region" description="Polar residues" evidence="1">
    <location>
        <begin position="432"/>
        <end position="460"/>
    </location>
</feature>
<feature type="compositionally biased region" description="Low complexity" evidence="1">
    <location>
        <begin position="492"/>
        <end position="504"/>
    </location>
</feature>
<feature type="region of interest" description="Disordered" evidence="1">
    <location>
        <begin position="432"/>
        <end position="526"/>
    </location>
</feature>
<name>A0ABY8FD25_9HYPH</name>
<sequence length="578" mass="63748">MNSTTASAQSTLQTSTNLPPCATADDTPLLRFSPMPGDVWTSGDANEGCIVFGRSGGGKSSGAGAAIARALLRQGRGGIVLIGSSDETDNWLRYAQETGRSNDIIRFDGSGRYRFNFLEYEMQRSNVPTDVLISNVVAMLQSVIETVTRATGLSAKASGDAFWEKSTRLLLTQAIDLLYAATGRVRLPEVLEFINTAPKNPDQLNDPNWQKYFFAKTVEKLKTSQIPYPLDREERQRLLNYWLVSFPQMDDRTRSNMITTLETDFNMLQRGQMRKLFCTATNLVPEMTFDGKVVLLDFPVAGDWNETGVMAQMIFKYAWMRSVNRRDKNAPMRPVMNFSDEGQIFLSSFDAVFQGLCRKNKCATVLLTQNLPTFYSRIGGDDPENTVKSMLGNLKTKIFHNNDCTTTNDWATQIIGKETVWRASFDQNTGWNESINEGWNEGQNDGWSDGANYSKQMGVNSGSSRSAGYSVSEGSQDSSNFSYGTSMGDNMGHSSGTSTSISGGTSRGSSGGSSYGESGGRSAGLREERDYAVEPHEFSTQLKMGGKANKGIVTGVVVLPGRYFERNGKHWMQVAFKQ</sequence>
<gene>
    <name evidence="2" type="ORF">K1718_27345</name>
</gene>
<feature type="compositionally biased region" description="Low complexity" evidence="1">
    <location>
        <begin position="1"/>
        <end position="18"/>
    </location>
</feature>
<dbReference type="Gene3D" id="3.40.50.300">
    <property type="entry name" value="P-loop containing nucleotide triphosphate hydrolases"/>
    <property type="match status" value="1"/>
</dbReference>
<reference evidence="2 3" key="1">
    <citation type="submission" date="2023-03" db="EMBL/GenBank/DDBJ databases">
        <title>Roseibium porphyridii sp. nov. and Roseibium rhodosorbium sp. nov. isolated from marine algae, Porphyridium cruentum and Rhodosorus marinus, respectively.</title>
        <authorList>
            <person name="Lee M.W."/>
            <person name="Choi B.J."/>
            <person name="Lee J.K."/>
            <person name="Choi D.G."/>
            <person name="Baek J.H."/>
            <person name="Bayburt H."/>
            <person name="Kim J.M."/>
            <person name="Han D.M."/>
            <person name="Kim K.H."/>
            <person name="Jeon C.O."/>
        </authorList>
    </citation>
    <scope>NUCLEOTIDE SEQUENCE [LARGE SCALE GENOMIC DNA]</scope>
    <source>
        <strain evidence="2 3">KMA01</strain>
        <plasmid evidence="2 3">unnamed2</plasmid>
    </source>
</reference>
<evidence type="ECO:0000313" key="2">
    <source>
        <dbReference type="EMBL" id="WFE92644.1"/>
    </source>
</evidence>
<dbReference type="Proteomes" id="UP001209803">
    <property type="component" value="Plasmid unnamed2"/>
</dbReference>
<protein>
    <recommendedName>
        <fullName evidence="4">TraD/TraG TraM recognition site domain-containing protein</fullName>
    </recommendedName>
</protein>
<keyword evidence="2" id="KW-0614">Plasmid</keyword>
<feature type="compositionally biased region" description="Polar residues" evidence="1">
    <location>
        <begin position="476"/>
        <end position="488"/>
    </location>
</feature>
<proteinExistence type="predicted"/>